<evidence type="ECO:0000313" key="3">
    <source>
        <dbReference type="Proteomes" id="UP000690515"/>
    </source>
</evidence>
<keyword evidence="3" id="KW-1185">Reference proteome</keyword>
<dbReference type="Proteomes" id="UP000690515">
    <property type="component" value="Unassembled WGS sequence"/>
</dbReference>
<dbReference type="PANTHER" id="PTHR35024:SF4">
    <property type="entry name" value="POLYMER-FORMING CYTOSKELETAL PROTEIN"/>
    <property type="match status" value="1"/>
</dbReference>
<proteinExistence type="inferred from homology"/>
<dbReference type="Pfam" id="PF04519">
    <property type="entry name" value="Bactofilin"/>
    <property type="match status" value="1"/>
</dbReference>
<name>A0ABS5Z8Z2_9GAMM</name>
<reference evidence="2 3" key="1">
    <citation type="submission" date="2021-04" db="EMBL/GenBank/DDBJ databases">
        <authorList>
            <person name="Pira H."/>
            <person name="Risdian C."/>
            <person name="Wink J."/>
        </authorList>
    </citation>
    <scope>NUCLEOTIDE SEQUENCE [LARGE SCALE GENOMIC DNA]</scope>
    <source>
        <strain evidence="2 3">WH53</strain>
    </source>
</reference>
<evidence type="ECO:0000256" key="1">
    <source>
        <dbReference type="ARBA" id="ARBA00044755"/>
    </source>
</evidence>
<gene>
    <name evidence="2" type="ORF">KCG35_05535</name>
</gene>
<evidence type="ECO:0000313" key="2">
    <source>
        <dbReference type="EMBL" id="MBU2710513.1"/>
    </source>
</evidence>
<comment type="similarity">
    <text evidence="1">Belongs to the bactofilin family.</text>
</comment>
<dbReference type="PANTHER" id="PTHR35024">
    <property type="entry name" value="HYPOTHETICAL CYTOSOLIC PROTEIN"/>
    <property type="match status" value="1"/>
</dbReference>
<dbReference type="EMBL" id="JAGSOY010000008">
    <property type="protein sequence ID" value="MBU2710513.1"/>
    <property type="molecule type" value="Genomic_DNA"/>
</dbReference>
<organism evidence="2 3">
    <name type="scientific">Zooshikella harenae</name>
    <dbReference type="NCBI Taxonomy" id="2827238"/>
    <lineage>
        <taxon>Bacteria</taxon>
        <taxon>Pseudomonadati</taxon>
        <taxon>Pseudomonadota</taxon>
        <taxon>Gammaproteobacteria</taxon>
        <taxon>Oceanospirillales</taxon>
        <taxon>Zooshikellaceae</taxon>
        <taxon>Zooshikella</taxon>
    </lineage>
</organism>
<comment type="caution">
    <text evidence="2">The sequence shown here is derived from an EMBL/GenBank/DDBJ whole genome shotgun (WGS) entry which is preliminary data.</text>
</comment>
<dbReference type="InterPro" id="IPR007607">
    <property type="entry name" value="BacA/B"/>
</dbReference>
<dbReference type="RefSeq" id="WP_215818682.1">
    <property type="nucleotide sequence ID" value="NZ_JAGSOY010000008.1"/>
</dbReference>
<accession>A0ABS5Z8Z2</accession>
<sequence length="148" mass="15699">MWGKGNKRKSTSIDKHGENITLISKGTVLFGDIQFTGALQIEGRVKGNVTGQDGLVRLADRGIVEGDIRAPNVVINGTVTGDLYSSDHLELASKAVVAGNVYYNQIEMVKGAQVNGSLEYRPKADDKVKKKSVAALTVNAQAVVEGAS</sequence>
<protein>
    <submittedName>
        <fullName evidence="2">Polymer-forming cytoskeletal protein</fullName>
    </submittedName>
</protein>